<gene>
    <name evidence="1" type="ORF">KIN20_017980</name>
</gene>
<dbReference type="Pfam" id="PF14989">
    <property type="entry name" value="CCDC32"/>
    <property type="match status" value="1"/>
</dbReference>
<dbReference type="InterPro" id="IPR028039">
    <property type="entry name" value="CCDC32"/>
</dbReference>
<dbReference type="EMBL" id="JAHQIW010003594">
    <property type="protein sequence ID" value="KAJ1359290.1"/>
    <property type="molecule type" value="Genomic_DNA"/>
</dbReference>
<dbReference type="PANTHER" id="PTHR15435:SF2">
    <property type="entry name" value="KICSTOR COMPLEX PROTEIN KAPTIN"/>
    <property type="match status" value="1"/>
</dbReference>
<comment type="caution">
    <text evidence="1">The sequence shown here is derived from an EMBL/GenBank/DDBJ whole genome shotgun (WGS) entry which is preliminary data.</text>
</comment>
<sequence>MSLATGERVVEREYLAALENKLKALNDSERKATAEQLLSDFVTYRDQQLFRLITSGDYHSQGFEDDFTDAAITVNFLRRLIAPQTCAISKQELLHLVKNDHVQKLHEAVAEDRDSEELKSKGVEITNMAINETKNRMIALPLELPISDIEVSFSEQSFLPFTEANHLFIIHKNASGSREHFDAPLSIHTCLINVYGQRQFVEENQTIFLPHLLRELSLPSATVWVELNEHFCLCRHFGALFVLYSTIIVRMTGKTNDLSPIARCRLTDKIIYSVKCKHWILCKTDECLSAYNIDKDFNLNCSVGTHNLFPELELLGLPGAVTRSSSIFTDKLHWTALGCDSGHVVLSVFCKESQTLLRKLIKFSGPISALMFLDRASLDSQKLVKDGNLNYHDEEFLVISSTLGPVAVWKCFYEARYNSTPLTISDEDEYMAHLRAYIRRAAFWFFDEFRTDQTNLKDQLCFGRPGENYREAIIEATEEDPTLIIEGLADFLL</sequence>
<dbReference type="GO" id="GO:0051015">
    <property type="term" value="F:actin filament binding"/>
    <property type="evidence" value="ECO:0007669"/>
    <property type="project" value="TreeGrafter"/>
</dbReference>
<protein>
    <submittedName>
        <fullName evidence="1">Uncharacterized protein</fullName>
    </submittedName>
</protein>
<dbReference type="AlphaFoldDB" id="A0AAD5QRT3"/>
<proteinExistence type="predicted"/>
<dbReference type="GO" id="GO:1904262">
    <property type="term" value="P:negative regulation of TORC1 signaling"/>
    <property type="evidence" value="ECO:0007669"/>
    <property type="project" value="TreeGrafter"/>
</dbReference>
<dbReference type="PANTHER" id="PTHR15435">
    <property type="entry name" value="KICSTOR COMPLEX PROTEIN KAPTIN"/>
    <property type="match status" value="1"/>
</dbReference>
<accession>A0AAD5QRT3</accession>
<dbReference type="GO" id="GO:0015629">
    <property type="term" value="C:actin cytoskeleton"/>
    <property type="evidence" value="ECO:0007669"/>
    <property type="project" value="InterPro"/>
</dbReference>
<name>A0AAD5QRT3_PARTN</name>
<dbReference type="InterPro" id="IPR029982">
    <property type="entry name" value="Kptn"/>
</dbReference>
<dbReference type="GO" id="GO:0034198">
    <property type="term" value="P:cellular response to amino acid starvation"/>
    <property type="evidence" value="ECO:0007669"/>
    <property type="project" value="TreeGrafter"/>
</dbReference>
<evidence type="ECO:0000313" key="2">
    <source>
        <dbReference type="Proteomes" id="UP001196413"/>
    </source>
</evidence>
<dbReference type="Proteomes" id="UP001196413">
    <property type="component" value="Unassembled WGS sequence"/>
</dbReference>
<organism evidence="1 2">
    <name type="scientific">Parelaphostrongylus tenuis</name>
    <name type="common">Meningeal worm</name>
    <dbReference type="NCBI Taxonomy" id="148309"/>
    <lineage>
        <taxon>Eukaryota</taxon>
        <taxon>Metazoa</taxon>
        <taxon>Ecdysozoa</taxon>
        <taxon>Nematoda</taxon>
        <taxon>Chromadorea</taxon>
        <taxon>Rhabditida</taxon>
        <taxon>Rhabditina</taxon>
        <taxon>Rhabditomorpha</taxon>
        <taxon>Strongyloidea</taxon>
        <taxon>Metastrongylidae</taxon>
        <taxon>Parelaphostrongylus</taxon>
    </lineage>
</organism>
<dbReference type="GO" id="GO:0030027">
    <property type="term" value="C:lamellipodium"/>
    <property type="evidence" value="ECO:0007669"/>
    <property type="project" value="TreeGrafter"/>
</dbReference>
<evidence type="ECO:0000313" key="1">
    <source>
        <dbReference type="EMBL" id="KAJ1359290.1"/>
    </source>
</evidence>
<reference evidence="1" key="1">
    <citation type="submission" date="2021-06" db="EMBL/GenBank/DDBJ databases">
        <title>Parelaphostrongylus tenuis whole genome reference sequence.</title>
        <authorList>
            <person name="Garwood T.J."/>
            <person name="Larsen P.A."/>
            <person name="Fountain-Jones N.M."/>
            <person name="Garbe J.R."/>
            <person name="Macchietto M.G."/>
            <person name="Kania S.A."/>
            <person name="Gerhold R.W."/>
            <person name="Richards J.E."/>
            <person name="Wolf T.M."/>
        </authorList>
    </citation>
    <scope>NUCLEOTIDE SEQUENCE</scope>
    <source>
        <strain evidence="1">MNPRO001-30</strain>
        <tissue evidence="1">Meninges</tissue>
    </source>
</reference>
<keyword evidence="2" id="KW-1185">Reference proteome</keyword>
<dbReference type="GO" id="GO:0007015">
    <property type="term" value="P:actin filament organization"/>
    <property type="evidence" value="ECO:0007669"/>
    <property type="project" value="InterPro"/>
</dbReference>